<keyword evidence="1" id="KW-1133">Transmembrane helix</keyword>
<evidence type="ECO:0000256" key="1">
    <source>
        <dbReference type="SAM" id="Phobius"/>
    </source>
</evidence>
<protein>
    <submittedName>
        <fullName evidence="2">Uncharacterized protein</fullName>
    </submittedName>
</protein>
<accession>A0AAV6VEA1</accession>
<keyword evidence="1" id="KW-0472">Membrane</keyword>
<sequence length="130" mass="14853">MERNLSFRGVKLLLRNSSNPTTELPAMSLHPIFLFSLTVMVWLWSTTEASRFSRNEARCAVVCMNKGSEECRMCNTRIPMRFGKRNYRAMPAPAGYLYDLDKMEKPQQPDVRFLALVEGVDGADLDSDEI</sequence>
<evidence type="ECO:0000313" key="2">
    <source>
        <dbReference type="EMBL" id="KAG8195135.1"/>
    </source>
</evidence>
<dbReference type="Proteomes" id="UP000827092">
    <property type="component" value="Unassembled WGS sequence"/>
</dbReference>
<proteinExistence type="predicted"/>
<keyword evidence="3" id="KW-1185">Reference proteome</keyword>
<dbReference type="EMBL" id="JAFNEN010000093">
    <property type="protein sequence ID" value="KAG8195135.1"/>
    <property type="molecule type" value="Genomic_DNA"/>
</dbReference>
<evidence type="ECO:0000313" key="3">
    <source>
        <dbReference type="Proteomes" id="UP000827092"/>
    </source>
</evidence>
<reference evidence="2 3" key="1">
    <citation type="journal article" date="2022" name="Nat. Ecol. Evol.">
        <title>A masculinizing supergene underlies an exaggerated male reproductive morph in a spider.</title>
        <authorList>
            <person name="Hendrickx F."/>
            <person name="De Corte Z."/>
            <person name="Sonet G."/>
            <person name="Van Belleghem S.M."/>
            <person name="Kostlbacher S."/>
            <person name="Vangestel C."/>
        </authorList>
    </citation>
    <scope>NUCLEOTIDE SEQUENCE [LARGE SCALE GENOMIC DNA]</scope>
    <source>
        <strain evidence="2">W744_W776</strain>
    </source>
</reference>
<comment type="caution">
    <text evidence="2">The sequence shown here is derived from an EMBL/GenBank/DDBJ whole genome shotgun (WGS) entry which is preliminary data.</text>
</comment>
<gene>
    <name evidence="2" type="ORF">JTE90_013607</name>
</gene>
<keyword evidence="1" id="KW-0812">Transmembrane</keyword>
<name>A0AAV6VEA1_9ARAC</name>
<dbReference type="AlphaFoldDB" id="A0AAV6VEA1"/>
<organism evidence="2 3">
    <name type="scientific">Oedothorax gibbosus</name>
    <dbReference type="NCBI Taxonomy" id="931172"/>
    <lineage>
        <taxon>Eukaryota</taxon>
        <taxon>Metazoa</taxon>
        <taxon>Ecdysozoa</taxon>
        <taxon>Arthropoda</taxon>
        <taxon>Chelicerata</taxon>
        <taxon>Arachnida</taxon>
        <taxon>Araneae</taxon>
        <taxon>Araneomorphae</taxon>
        <taxon>Entelegynae</taxon>
        <taxon>Araneoidea</taxon>
        <taxon>Linyphiidae</taxon>
        <taxon>Erigoninae</taxon>
        <taxon>Oedothorax</taxon>
    </lineage>
</organism>
<feature type="transmembrane region" description="Helical" evidence="1">
    <location>
        <begin position="24"/>
        <end position="44"/>
    </location>
</feature>